<dbReference type="AlphaFoldDB" id="A0A9P5HGZ4"/>
<dbReference type="EMBL" id="JAANBB010000007">
    <property type="protein sequence ID" value="KAF7557177.1"/>
    <property type="molecule type" value="Genomic_DNA"/>
</dbReference>
<protein>
    <submittedName>
        <fullName evidence="2">Uncharacterized protein</fullName>
    </submittedName>
</protein>
<organism evidence="2 3">
    <name type="scientific">Cylindrodendrum hubeiense</name>
    <dbReference type="NCBI Taxonomy" id="595255"/>
    <lineage>
        <taxon>Eukaryota</taxon>
        <taxon>Fungi</taxon>
        <taxon>Dikarya</taxon>
        <taxon>Ascomycota</taxon>
        <taxon>Pezizomycotina</taxon>
        <taxon>Sordariomycetes</taxon>
        <taxon>Hypocreomycetidae</taxon>
        <taxon>Hypocreales</taxon>
        <taxon>Nectriaceae</taxon>
        <taxon>Cylindrodendrum</taxon>
    </lineage>
</organism>
<gene>
    <name evidence="2" type="ORF">G7Z17_g871</name>
</gene>
<accession>A0A9P5HGZ4</accession>
<feature type="compositionally biased region" description="Low complexity" evidence="1">
    <location>
        <begin position="15"/>
        <end position="59"/>
    </location>
</feature>
<proteinExistence type="predicted"/>
<evidence type="ECO:0000313" key="3">
    <source>
        <dbReference type="Proteomes" id="UP000722485"/>
    </source>
</evidence>
<keyword evidence="3" id="KW-1185">Reference proteome</keyword>
<sequence>MTVIIIQQQHHESTTAESTTSETESTTTAESTDGHATGTHTTDEYTTSTYATDGEATGSTTSLETLTSTVTATNVYTITSCAPTVTNCPYGSVTTAIVTSTTTWCPGEESKPTKAPETLTSTITTSTVYTITSCAPTVTRDYPWVPTKAIFYTLTVTNCPYGSLTIEVVTAYTTYCPGEETKPKPTKTPVTTLTSTYTSTRTYTVTDCPGKGSCTKGALTTEAYTSTTLVCPQTTGTYTLHQTVKCAYGMDDCSAGSTKTVNHVVTIYPVTEHPVPTPVPGCSECVPPPVKNATATYKPTYHATDKVPSYTAPSYEPTETISVVTGAGAWNAPGLVAVAMGVLLAAAI</sequence>
<comment type="caution">
    <text evidence="2">The sequence shown here is derived from an EMBL/GenBank/DDBJ whole genome shotgun (WGS) entry which is preliminary data.</text>
</comment>
<evidence type="ECO:0000256" key="1">
    <source>
        <dbReference type="SAM" id="MobiDB-lite"/>
    </source>
</evidence>
<feature type="region of interest" description="Disordered" evidence="1">
    <location>
        <begin position="1"/>
        <end position="59"/>
    </location>
</feature>
<name>A0A9P5HGZ4_9HYPO</name>
<evidence type="ECO:0000313" key="2">
    <source>
        <dbReference type="EMBL" id="KAF7557177.1"/>
    </source>
</evidence>
<dbReference type="Proteomes" id="UP000722485">
    <property type="component" value="Unassembled WGS sequence"/>
</dbReference>
<reference evidence="2" key="1">
    <citation type="submission" date="2020-03" db="EMBL/GenBank/DDBJ databases">
        <title>Draft Genome Sequence of Cylindrodendrum hubeiense.</title>
        <authorList>
            <person name="Buettner E."/>
            <person name="Kellner H."/>
        </authorList>
    </citation>
    <scope>NUCLEOTIDE SEQUENCE</scope>
    <source>
        <strain evidence="2">IHI 201604</strain>
    </source>
</reference>